<feature type="chain" id="PRO_5014153646" evidence="5">
    <location>
        <begin position="19"/>
        <end position="142"/>
    </location>
</feature>
<evidence type="ECO:0000256" key="1">
    <source>
        <dbReference type="ARBA" id="ARBA00004613"/>
    </source>
</evidence>
<name>A0A2H4G2B1_CONPF</name>
<dbReference type="PANTHER" id="PTHR11857">
    <property type="entry name" value="ODORANT BINDING PROTEIN-RELATED"/>
    <property type="match status" value="1"/>
</dbReference>
<dbReference type="EMBL" id="KY130465">
    <property type="protein sequence ID" value="APG32533.1"/>
    <property type="molecule type" value="mRNA"/>
</dbReference>
<dbReference type="Gene3D" id="1.10.238.20">
    <property type="entry name" value="Pheromone/general odorant binding protein domain"/>
    <property type="match status" value="1"/>
</dbReference>
<reference evidence="6" key="1">
    <citation type="submission" date="2016-11" db="EMBL/GenBank/DDBJ databases">
        <authorList>
            <person name="Jaros S."/>
            <person name="Januszkiewicz K."/>
            <person name="Wedrychowicz H."/>
        </authorList>
    </citation>
    <scope>NUCLEOTIDE SEQUENCE</scope>
</reference>
<comment type="similarity">
    <text evidence="2">Belongs to the PBP/GOBP family.</text>
</comment>
<protein>
    <submittedName>
        <fullName evidence="6">Odorant binding preotein</fullName>
    </submittedName>
</protein>
<evidence type="ECO:0000256" key="5">
    <source>
        <dbReference type="SAM" id="SignalP"/>
    </source>
</evidence>
<comment type="subcellular location">
    <subcellularLocation>
        <location evidence="1">Secreted</location>
    </subcellularLocation>
</comment>
<dbReference type="InterPro" id="IPR006170">
    <property type="entry name" value="PBP/GOBP"/>
</dbReference>
<dbReference type="GO" id="GO:0007608">
    <property type="term" value="P:sensory perception of smell"/>
    <property type="evidence" value="ECO:0007669"/>
    <property type="project" value="TreeGrafter"/>
</dbReference>
<dbReference type="InterPro" id="IPR036728">
    <property type="entry name" value="PBP_GOBP_sf"/>
</dbReference>
<gene>
    <name evidence="6" type="primary">OBP11</name>
</gene>
<evidence type="ECO:0000256" key="2">
    <source>
        <dbReference type="ARBA" id="ARBA00008098"/>
    </source>
</evidence>
<organism evidence="6">
    <name type="scientific">Conogethes punctiferalis</name>
    <name type="common">Durian fruit borer</name>
    <name type="synonym">Astura punctiferalis</name>
    <dbReference type="NCBI Taxonomy" id="1133088"/>
    <lineage>
        <taxon>Eukaryota</taxon>
        <taxon>Metazoa</taxon>
        <taxon>Ecdysozoa</taxon>
        <taxon>Arthropoda</taxon>
        <taxon>Hexapoda</taxon>
        <taxon>Insecta</taxon>
        <taxon>Pterygota</taxon>
        <taxon>Neoptera</taxon>
        <taxon>Endopterygota</taxon>
        <taxon>Lepidoptera</taxon>
        <taxon>Glossata</taxon>
        <taxon>Ditrysia</taxon>
        <taxon>Pyraloidea</taxon>
        <taxon>Crambidae</taxon>
        <taxon>Spilomelinae</taxon>
        <taxon>Conogethes</taxon>
    </lineage>
</organism>
<dbReference type="GO" id="GO:0005549">
    <property type="term" value="F:odorant binding"/>
    <property type="evidence" value="ECO:0007669"/>
    <property type="project" value="InterPro"/>
</dbReference>
<keyword evidence="3" id="KW-0964">Secreted</keyword>
<evidence type="ECO:0000256" key="3">
    <source>
        <dbReference type="ARBA" id="ARBA00022525"/>
    </source>
</evidence>
<proteinExistence type="evidence at transcript level"/>
<evidence type="ECO:0000256" key="4">
    <source>
        <dbReference type="ARBA" id="ARBA00022729"/>
    </source>
</evidence>
<dbReference type="PANTHER" id="PTHR11857:SF43">
    <property type="entry name" value="GEO07291P1-RELATED"/>
    <property type="match status" value="1"/>
</dbReference>
<dbReference type="CDD" id="cd23992">
    <property type="entry name" value="PBP_GOBP"/>
    <property type="match status" value="1"/>
</dbReference>
<keyword evidence="4 5" id="KW-0732">Signal</keyword>
<dbReference type="GO" id="GO:0005615">
    <property type="term" value="C:extracellular space"/>
    <property type="evidence" value="ECO:0007669"/>
    <property type="project" value="TreeGrafter"/>
</dbReference>
<sequence length="142" mass="16040">MQRVAILLVVWCVGFISAEKPAVRLDKQKTLDIMQSLIQCVAETNVNPEVLIKMRNGDTFPDKVDSNVQKFVNCAFVKTGYGKKNGHVKGGKIVDLFPDNVKEEMRKVVEKCDSKDGKDPNETTYLFFKCFTEESPVHVVLE</sequence>
<dbReference type="SMART" id="SM00708">
    <property type="entry name" value="PhBP"/>
    <property type="match status" value="1"/>
</dbReference>
<dbReference type="Pfam" id="PF01395">
    <property type="entry name" value="PBP_GOBP"/>
    <property type="match status" value="1"/>
</dbReference>
<evidence type="ECO:0000313" key="6">
    <source>
        <dbReference type="EMBL" id="APG32533.1"/>
    </source>
</evidence>
<dbReference type="SUPFAM" id="SSF47565">
    <property type="entry name" value="Insect pheromone/odorant-binding proteins"/>
    <property type="match status" value="1"/>
</dbReference>
<feature type="signal peptide" evidence="5">
    <location>
        <begin position="1"/>
        <end position="18"/>
    </location>
</feature>
<dbReference type="AlphaFoldDB" id="A0A2H4G2B1"/>
<accession>A0A2H4G2B1</accession>